<sequence>MEDKEKKKLLKVLKGSRLCRRLGEKEIKSLLKQKGTIKIFSRGERIFQEMDRPDAVYMLLEGSVFIAKETFSGKRILLTQLEEPGVLFGEVYAFMEKAFYDMYVEAAEKTKVLVMDSRIFTEQEGDDLGRKLRENLLEVFAEKAYNMNQKLRILGSGSLRERIVRFLVECQDSNGEIRMKLSREAMADYLNITRPSLSRELGKMQEEGIIEFGRRQILVKDQEKLEYYL</sequence>
<dbReference type="SUPFAM" id="SSF51206">
    <property type="entry name" value="cAMP-binding domain-like"/>
    <property type="match status" value="1"/>
</dbReference>
<accession>A0ABV1BEK5</accession>
<dbReference type="PANTHER" id="PTHR24567">
    <property type="entry name" value="CRP FAMILY TRANSCRIPTIONAL REGULATORY PROTEIN"/>
    <property type="match status" value="1"/>
</dbReference>
<evidence type="ECO:0000256" key="1">
    <source>
        <dbReference type="ARBA" id="ARBA00023015"/>
    </source>
</evidence>
<evidence type="ECO:0000259" key="4">
    <source>
        <dbReference type="PROSITE" id="PS50042"/>
    </source>
</evidence>
<dbReference type="InterPro" id="IPR012318">
    <property type="entry name" value="HTH_CRP"/>
</dbReference>
<organism evidence="6 7">
    <name type="scientific">Blautia aquisgranensis</name>
    <dbReference type="NCBI Taxonomy" id="3133153"/>
    <lineage>
        <taxon>Bacteria</taxon>
        <taxon>Bacillati</taxon>
        <taxon>Bacillota</taxon>
        <taxon>Clostridia</taxon>
        <taxon>Lachnospirales</taxon>
        <taxon>Lachnospiraceae</taxon>
        <taxon>Blautia</taxon>
    </lineage>
</organism>
<evidence type="ECO:0000256" key="2">
    <source>
        <dbReference type="ARBA" id="ARBA00023125"/>
    </source>
</evidence>
<dbReference type="InterPro" id="IPR014710">
    <property type="entry name" value="RmlC-like_jellyroll"/>
</dbReference>
<dbReference type="SMART" id="SM00419">
    <property type="entry name" value="HTH_CRP"/>
    <property type="match status" value="1"/>
</dbReference>
<dbReference type="SUPFAM" id="SSF46785">
    <property type="entry name" value="Winged helix' DNA-binding domain"/>
    <property type="match status" value="1"/>
</dbReference>
<dbReference type="PANTHER" id="PTHR24567:SF58">
    <property type="entry name" value="CYCLIC AMP-BINDING REGULATORY PROTEIN"/>
    <property type="match status" value="1"/>
</dbReference>
<reference evidence="6 7" key="1">
    <citation type="submission" date="2024-03" db="EMBL/GenBank/DDBJ databases">
        <title>Human intestinal bacterial collection.</title>
        <authorList>
            <person name="Pauvert C."/>
            <person name="Hitch T.C.A."/>
            <person name="Clavel T."/>
        </authorList>
    </citation>
    <scope>NUCLEOTIDE SEQUENCE [LARGE SCALE GENOMIC DNA]</scope>
    <source>
        <strain evidence="6 7">CLA-JM-H16</strain>
    </source>
</reference>
<dbReference type="InterPro" id="IPR050397">
    <property type="entry name" value="Env_Response_Regulators"/>
</dbReference>
<dbReference type="InterPro" id="IPR018490">
    <property type="entry name" value="cNMP-bd_dom_sf"/>
</dbReference>
<feature type="domain" description="Cyclic nucleotide-binding" evidence="4">
    <location>
        <begin position="18"/>
        <end position="120"/>
    </location>
</feature>
<dbReference type="Proteomes" id="UP001473063">
    <property type="component" value="Unassembled WGS sequence"/>
</dbReference>
<dbReference type="Gene3D" id="2.60.120.10">
    <property type="entry name" value="Jelly Rolls"/>
    <property type="match status" value="1"/>
</dbReference>
<dbReference type="InterPro" id="IPR000595">
    <property type="entry name" value="cNMP-bd_dom"/>
</dbReference>
<dbReference type="RefSeq" id="WP_349055864.1">
    <property type="nucleotide sequence ID" value="NZ_JBBMEJ010000001.1"/>
</dbReference>
<dbReference type="PRINTS" id="PR00034">
    <property type="entry name" value="HTHCRP"/>
</dbReference>
<proteinExistence type="predicted"/>
<dbReference type="PROSITE" id="PS51063">
    <property type="entry name" value="HTH_CRP_2"/>
    <property type="match status" value="1"/>
</dbReference>
<dbReference type="Pfam" id="PF00027">
    <property type="entry name" value="cNMP_binding"/>
    <property type="match status" value="1"/>
</dbReference>
<evidence type="ECO:0000313" key="6">
    <source>
        <dbReference type="EMBL" id="MEQ2369683.1"/>
    </source>
</evidence>
<evidence type="ECO:0000259" key="5">
    <source>
        <dbReference type="PROSITE" id="PS51063"/>
    </source>
</evidence>
<evidence type="ECO:0000256" key="3">
    <source>
        <dbReference type="ARBA" id="ARBA00023163"/>
    </source>
</evidence>
<keyword evidence="7" id="KW-1185">Reference proteome</keyword>
<dbReference type="Pfam" id="PF13545">
    <property type="entry name" value="HTH_Crp_2"/>
    <property type="match status" value="1"/>
</dbReference>
<evidence type="ECO:0000313" key="7">
    <source>
        <dbReference type="Proteomes" id="UP001473063"/>
    </source>
</evidence>
<protein>
    <submittedName>
        <fullName evidence="6">Crp/Fnr family transcriptional regulator</fullName>
    </submittedName>
</protein>
<feature type="domain" description="HTH crp-type" evidence="5">
    <location>
        <begin position="157"/>
        <end position="223"/>
    </location>
</feature>
<name>A0ABV1BEK5_9FIRM</name>
<dbReference type="CDD" id="cd00038">
    <property type="entry name" value="CAP_ED"/>
    <property type="match status" value="1"/>
</dbReference>
<keyword evidence="2" id="KW-0238">DNA-binding</keyword>
<dbReference type="PROSITE" id="PS50042">
    <property type="entry name" value="CNMP_BINDING_3"/>
    <property type="match status" value="1"/>
</dbReference>
<dbReference type="InterPro" id="IPR036390">
    <property type="entry name" value="WH_DNA-bd_sf"/>
</dbReference>
<keyword evidence="3" id="KW-0804">Transcription</keyword>
<dbReference type="EMBL" id="JBBMEJ010000001">
    <property type="protein sequence ID" value="MEQ2369683.1"/>
    <property type="molecule type" value="Genomic_DNA"/>
</dbReference>
<comment type="caution">
    <text evidence="6">The sequence shown here is derived from an EMBL/GenBank/DDBJ whole genome shotgun (WGS) entry which is preliminary data.</text>
</comment>
<keyword evidence="1" id="KW-0805">Transcription regulation</keyword>
<gene>
    <name evidence="6" type="ORF">WMO28_01775</name>
</gene>